<evidence type="ECO:0000313" key="8">
    <source>
        <dbReference type="EMBL" id="KAI9246905.1"/>
    </source>
</evidence>
<dbReference type="PANTHER" id="PTHR43791">
    <property type="entry name" value="PERMEASE-RELATED"/>
    <property type="match status" value="1"/>
</dbReference>
<name>A0AAD5JZH6_9FUNG</name>
<feature type="transmembrane region" description="Helical" evidence="6">
    <location>
        <begin position="362"/>
        <end position="381"/>
    </location>
</feature>
<feature type="domain" description="Major facilitator superfamily (MFS) profile" evidence="7">
    <location>
        <begin position="68"/>
        <end position="483"/>
    </location>
</feature>
<reference evidence="8" key="2">
    <citation type="submission" date="2023-02" db="EMBL/GenBank/DDBJ databases">
        <authorList>
            <consortium name="DOE Joint Genome Institute"/>
            <person name="Mondo S.J."/>
            <person name="Chang Y."/>
            <person name="Wang Y."/>
            <person name="Ahrendt S."/>
            <person name="Andreopoulos W."/>
            <person name="Barry K."/>
            <person name="Beard J."/>
            <person name="Benny G.L."/>
            <person name="Blankenship S."/>
            <person name="Bonito G."/>
            <person name="Cuomo C."/>
            <person name="Desiro A."/>
            <person name="Gervers K.A."/>
            <person name="Hundley H."/>
            <person name="Kuo A."/>
            <person name="LaButti K."/>
            <person name="Lang B.F."/>
            <person name="Lipzen A."/>
            <person name="O'Donnell K."/>
            <person name="Pangilinan J."/>
            <person name="Reynolds N."/>
            <person name="Sandor L."/>
            <person name="Smith M.W."/>
            <person name="Tsang A."/>
            <person name="Grigoriev I.V."/>
            <person name="Stajich J.E."/>
            <person name="Spatafora J.W."/>
        </authorList>
    </citation>
    <scope>NUCLEOTIDE SEQUENCE</scope>
    <source>
        <strain evidence="8">RSA 2281</strain>
    </source>
</reference>
<accession>A0AAD5JZH6</accession>
<dbReference type="GO" id="GO:0022857">
    <property type="term" value="F:transmembrane transporter activity"/>
    <property type="evidence" value="ECO:0007669"/>
    <property type="project" value="InterPro"/>
</dbReference>
<sequence length="497" mass="55334">MKINPDSSSSSDSSYMNNNQNVSSELLCKSGTKIDTYGAIQEPEYHTTEQYIDPIIEEQLLRKLDLRMTAWGFFASFSNYLNRNNMQNAFTMGMDKDLNIDSAAYNLSVSIFFIGYTMLQIPGNILITKTLPRLVLPSFAVIWSSVVCFMPLVKSHTALWPLRFILGLAESPYYPGMMLLLGSWYKKEELGKRNMLIASGIPVAGAIGGLIASGIAKTMDGAGGLPGWKWLFITEGIIGILVGVSGYFLLPNFPHNTPWLTVEERRVAIARMQNQGIHVISNSYSWKTITNVLMRPYPWLLIILWTCIIIALGLCDNIAIILRDLDFPVAVANLMLTPLYIFGAVASILIGWSSDRTGDRAFHIAGTLLWVSIWYFILVVVNHGDNPATLVLVAAYAVNGNASTVSLCLAWLNEFFKTDHNSRAIAIGFINTLGMVIPNILNVKLWVVTDAPTFRVGKLAGMSVGIIGMTVTILIWFLIRIDFMVPKPINEQRRRIY</sequence>
<keyword evidence="4 6" id="KW-1133">Transmembrane helix</keyword>
<feature type="transmembrane region" description="Helical" evidence="6">
    <location>
        <begin position="164"/>
        <end position="184"/>
    </location>
</feature>
<dbReference type="EMBL" id="JAIXMP010000044">
    <property type="protein sequence ID" value="KAI9246905.1"/>
    <property type="molecule type" value="Genomic_DNA"/>
</dbReference>
<feature type="transmembrane region" description="Helical" evidence="6">
    <location>
        <begin position="131"/>
        <end position="152"/>
    </location>
</feature>
<evidence type="ECO:0000256" key="5">
    <source>
        <dbReference type="ARBA" id="ARBA00023136"/>
    </source>
</evidence>
<evidence type="ECO:0000256" key="4">
    <source>
        <dbReference type="ARBA" id="ARBA00022989"/>
    </source>
</evidence>
<comment type="subcellular location">
    <subcellularLocation>
        <location evidence="1">Membrane</location>
        <topology evidence="1">Multi-pass membrane protein</topology>
    </subcellularLocation>
</comment>
<keyword evidence="9" id="KW-1185">Reference proteome</keyword>
<dbReference type="PROSITE" id="PS50850">
    <property type="entry name" value="MFS"/>
    <property type="match status" value="1"/>
</dbReference>
<dbReference type="AlphaFoldDB" id="A0AAD5JZH6"/>
<dbReference type="Proteomes" id="UP001209540">
    <property type="component" value="Unassembled WGS sequence"/>
</dbReference>
<dbReference type="InterPro" id="IPR011701">
    <property type="entry name" value="MFS"/>
</dbReference>
<dbReference type="SUPFAM" id="SSF103473">
    <property type="entry name" value="MFS general substrate transporter"/>
    <property type="match status" value="1"/>
</dbReference>
<feature type="transmembrane region" description="Helical" evidence="6">
    <location>
        <begin position="196"/>
        <end position="216"/>
    </location>
</feature>
<feature type="transmembrane region" description="Helical" evidence="6">
    <location>
        <begin position="459"/>
        <end position="479"/>
    </location>
</feature>
<dbReference type="InterPro" id="IPR020846">
    <property type="entry name" value="MFS_dom"/>
</dbReference>
<keyword evidence="5 6" id="KW-0472">Membrane</keyword>
<dbReference type="GO" id="GO:0016020">
    <property type="term" value="C:membrane"/>
    <property type="evidence" value="ECO:0007669"/>
    <property type="project" value="UniProtKB-SubCell"/>
</dbReference>
<keyword evidence="3 6" id="KW-0812">Transmembrane</keyword>
<evidence type="ECO:0000313" key="9">
    <source>
        <dbReference type="Proteomes" id="UP001209540"/>
    </source>
</evidence>
<proteinExistence type="predicted"/>
<gene>
    <name evidence="8" type="ORF">BDA99DRAFT_526455</name>
</gene>
<feature type="transmembrane region" description="Helical" evidence="6">
    <location>
        <begin position="387"/>
        <end position="412"/>
    </location>
</feature>
<feature type="transmembrane region" description="Helical" evidence="6">
    <location>
        <begin position="102"/>
        <end position="119"/>
    </location>
</feature>
<organism evidence="8 9">
    <name type="scientific">Phascolomyces articulosus</name>
    <dbReference type="NCBI Taxonomy" id="60185"/>
    <lineage>
        <taxon>Eukaryota</taxon>
        <taxon>Fungi</taxon>
        <taxon>Fungi incertae sedis</taxon>
        <taxon>Mucoromycota</taxon>
        <taxon>Mucoromycotina</taxon>
        <taxon>Mucoromycetes</taxon>
        <taxon>Mucorales</taxon>
        <taxon>Lichtheimiaceae</taxon>
        <taxon>Phascolomyces</taxon>
    </lineage>
</organism>
<keyword evidence="2" id="KW-0813">Transport</keyword>
<dbReference type="Pfam" id="PF07690">
    <property type="entry name" value="MFS_1"/>
    <property type="match status" value="1"/>
</dbReference>
<evidence type="ECO:0000256" key="2">
    <source>
        <dbReference type="ARBA" id="ARBA00022448"/>
    </source>
</evidence>
<evidence type="ECO:0000256" key="1">
    <source>
        <dbReference type="ARBA" id="ARBA00004141"/>
    </source>
</evidence>
<feature type="transmembrane region" description="Helical" evidence="6">
    <location>
        <begin position="297"/>
        <end position="321"/>
    </location>
</feature>
<comment type="caution">
    <text evidence="8">The sequence shown here is derived from an EMBL/GenBank/DDBJ whole genome shotgun (WGS) entry which is preliminary data.</text>
</comment>
<evidence type="ECO:0000256" key="3">
    <source>
        <dbReference type="ARBA" id="ARBA00022692"/>
    </source>
</evidence>
<protein>
    <submittedName>
        <fullName evidence="8">Major facilitator superfamily domain-containing protein</fullName>
    </submittedName>
</protein>
<dbReference type="PANTHER" id="PTHR43791:SF36">
    <property type="entry name" value="TRANSPORTER, PUTATIVE (AFU_ORTHOLOGUE AFUA_6G08340)-RELATED"/>
    <property type="match status" value="1"/>
</dbReference>
<feature type="transmembrane region" description="Helical" evidence="6">
    <location>
        <begin position="228"/>
        <end position="250"/>
    </location>
</feature>
<reference evidence="8" key="1">
    <citation type="journal article" date="2022" name="IScience">
        <title>Evolution of zygomycete secretomes and the origins of terrestrial fungal ecologies.</title>
        <authorList>
            <person name="Chang Y."/>
            <person name="Wang Y."/>
            <person name="Mondo S."/>
            <person name="Ahrendt S."/>
            <person name="Andreopoulos W."/>
            <person name="Barry K."/>
            <person name="Beard J."/>
            <person name="Benny G.L."/>
            <person name="Blankenship S."/>
            <person name="Bonito G."/>
            <person name="Cuomo C."/>
            <person name="Desiro A."/>
            <person name="Gervers K.A."/>
            <person name="Hundley H."/>
            <person name="Kuo A."/>
            <person name="LaButti K."/>
            <person name="Lang B.F."/>
            <person name="Lipzen A."/>
            <person name="O'Donnell K."/>
            <person name="Pangilinan J."/>
            <person name="Reynolds N."/>
            <person name="Sandor L."/>
            <person name="Smith M.E."/>
            <person name="Tsang A."/>
            <person name="Grigoriev I.V."/>
            <person name="Stajich J.E."/>
            <person name="Spatafora J.W."/>
        </authorList>
    </citation>
    <scope>NUCLEOTIDE SEQUENCE</scope>
    <source>
        <strain evidence="8">RSA 2281</strain>
    </source>
</reference>
<dbReference type="FunFam" id="1.20.1250.20:FF:000057">
    <property type="entry name" value="MFS general substrate transporter"/>
    <property type="match status" value="1"/>
</dbReference>
<feature type="transmembrane region" description="Helical" evidence="6">
    <location>
        <begin position="327"/>
        <end position="350"/>
    </location>
</feature>
<feature type="transmembrane region" description="Helical" evidence="6">
    <location>
        <begin position="424"/>
        <end position="447"/>
    </location>
</feature>
<evidence type="ECO:0000256" key="6">
    <source>
        <dbReference type="SAM" id="Phobius"/>
    </source>
</evidence>
<dbReference type="Gene3D" id="1.20.1250.20">
    <property type="entry name" value="MFS general substrate transporter like domains"/>
    <property type="match status" value="2"/>
</dbReference>
<evidence type="ECO:0000259" key="7">
    <source>
        <dbReference type="PROSITE" id="PS50850"/>
    </source>
</evidence>
<dbReference type="InterPro" id="IPR036259">
    <property type="entry name" value="MFS_trans_sf"/>
</dbReference>